<dbReference type="KEGG" id="nde:NIDE0659"/>
<dbReference type="InterPro" id="IPR039426">
    <property type="entry name" value="TonB-dep_rcpt-like"/>
</dbReference>
<evidence type="ECO:0000256" key="3">
    <source>
        <dbReference type="ARBA" id="ARBA00022448"/>
    </source>
</evidence>
<keyword evidence="20" id="KW-1185">Reference proteome</keyword>
<evidence type="ECO:0000256" key="12">
    <source>
        <dbReference type="ARBA" id="ARBA00023170"/>
    </source>
</evidence>
<dbReference type="PROSITE" id="PS52016">
    <property type="entry name" value="TONB_DEPENDENT_REC_3"/>
    <property type="match status" value="1"/>
</dbReference>
<dbReference type="InterPro" id="IPR010105">
    <property type="entry name" value="TonB_sidphr_rcpt"/>
</dbReference>
<dbReference type="GO" id="GO:0015344">
    <property type="term" value="F:siderophore uptake transmembrane transporter activity"/>
    <property type="evidence" value="ECO:0007669"/>
    <property type="project" value="TreeGrafter"/>
</dbReference>
<evidence type="ECO:0000256" key="14">
    <source>
        <dbReference type="PROSITE-ProRule" id="PRU01360"/>
    </source>
</evidence>
<dbReference type="eggNOG" id="COG4773">
    <property type="taxonomic scope" value="Bacteria"/>
</dbReference>
<dbReference type="InterPro" id="IPR000531">
    <property type="entry name" value="Beta-barrel_TonB"/>
</dbReference>
<keyword evidence="5" id="KW-0410">Iron transport</keyword>
<evidence type="ECO:0000256" key="15">
    <source>
        <dbReference type="RuleBase" id="RU003357"/>
    </source>
</evidence>
<evidence type="ECO:0000256" key="4">
    <source>
        <dbReference type="ARBA" id="ARBA00022452"/>
    </source>
</evidence>
<keyword evidence="10 15" id="KW-0798">TonB box</keyword>
<organism evidence="19 20">
    <name type="scientific">Nitrospira defluvii</name>
    <dbReference type="NCBI Taxonomy" id="330214"/>
    <lineage>
        <taxon>Bacteria</taxon>
        <taxon>Pseudomonadati</taxon>
        <taxon>Nitrospirota</taxon>
        <taxon>Nitrospiria</taxon>
        <taxon>Nitrospirales</taxon>
        <taxon>Nitrospiraceae</taxon>
        <taxon>Nitrospira</taxon>
    </lineage>
</organism>
<name>D8PB21_9BACT</name>
<reference evidence="19 20" key="1">
    <citation type="journal article" date="2010" name="Proc. Natl. Acad. Sci. U.S.A.">
        <title>A Nitrospira metagenome illuminates the physiology and evolution of globally important nitrite-oxidizing bacteria.</title>
        <authorList>
            <person name="Lucker S."/>
            <person name="Wagner M."/>
            <person name="Maixner F."/>
            <person name="Pelletier E."/>
            <person name="Koch H."/>
            <person name="Vacherie B."/>
            <person name="Rattei T."/>
            <person name="Sinninghe Damste J."/>
            <person name="Spieck E."/>
            <person name="Le Paslier D."/>
            <person name="Daims H."/>
        </authorList>
    </citation>
    <scope>NUCLEOTIDE SEQUENCE [LARGE SCALE GENOMIC DNA]</scope>
</reference>
<evidence type="ECO:0000256" key="7">
    <source>
        <dbReference type="ARBA" id="ARBA00022729"/>
    </source>
</evidence>
<evidence type="ECO:0000259" key="18">
    <source>
        <dbReference type="Pfam" id="PF07715"/>
    </source>
</evidence>
<evidence type="ECO:0000256" key="1">
    <source>
        <dbReference type="ARBA" id="ARBA00004571"/>
    </source>
</evidence>
<feature type="domain" description="TonB-dependent receptor-like beta-barrel" evidence="17">
    <location>
        <begin position="237"/>
        <end position="680"/>
    </location>
</feature>
<keyword evidence="3 14" id="KW-0813">Transport</keyword>
<dbReference type="Pfam" id="PF07715">
    <property type="entry name" value="Plug"/>
    <property type="match status" value="1"/>
</dbReference>
<dbReference type="Gene3D" id="2.170.130.10">
    <property type="entry name" value="TonB-dependent receptor, plug domain"/>
    <property type="match status" value="1"/>
</dbReference>
<dbReference type="InterPro" id="IPR037066">
    <property type="entry name" value="Plug_dom_sf"/>
</dbReference>
<evidence type="ECO:0000256" key="8">
    <source>
        <dbReference type="ARBA" id="ARBA00023004"/>
    </source>
</evidence>
<evidence type="ECO:0000256" key="10">
    <source>
        <dbReference type="ARBA" id="ARBA00023077"/>
    </source>
</evidence>
<dbReference type="Gene3D" id="2.40.170.20">
    <property type="entry name" value="TonB-dependent receptor, beta-barrel domain"/>
    <property type="match status" value="1"/>
</dbReference>
<keyword evidence="13 14" id="KW-0998">Cell outer membrane</keyword>
<evidence type="ECO:0000259" key="17">
    <source>
        <dbReference type="Pfam" id="PF00593"/>
    </source>
</evidence>
<dbReference type="InterPro" id="IPR036942">
    <property type="entry name" value="Beta-barrel_TonB_sf"/>
</dbReference>
<evidence type="ECO:0000313" key="19">
    <source>
        <dbReference type="EMBL" id="CBK40430.1"/>
    </source>
</evidence>
<dbReference type="STRING" id="330214.NIDE0659"/>
<comment type="similarity">
    <text evidence="2 14 15">Belongs to the TonB-dependent receptor family.</text>
</comment>
<dbReference type="CDD" id="cd01347">
    <property type="entry name" value="ligand_gated_channel"/>
    <property type="match status" value="1"/>
</dbReference>
<keyword evidence="6 14" id="KW-0812">Transmembrane</keyword>
<feature type="compositionally biased region" description="Pro residues" evidence="16">
    <location>
        <begin position="14"/>
        <end position="33"/>
    </location>
</feature>
<dbReference type="PANTHER" id="PTHR32552:SF68">
    <property type="entry name" value="FERRICHROME OUTER MEMBRANE TRANSPORTER_PHAGE RECEPTOR"/>
    <property type="match status" value="1"/>
</dbReference>
<feature type="domain" description="TonB-dependent receptor plug" evidence="18">
    <location>
        <begin position="65"/>
        <end position="163"/>
    </location>
</feature>
<dbReference type="PANTHER" id="PTHR32552">
    <property type="entry name" value="FERRICHROME IRON RECEPTOR-RELATED"/>
    <property type="match status" value="1"/>
</dbReference>
<dbReference type="GO" id="GO:0015891">
    <property type="term" value="P:siderophore transport"/>
    <property type="evidence" value="ECO:0007669"/>
    <property type="project" value="InterPro"/>
</dbReference>
<dbReference type="FunFam" id="2.170.130.10:FF:000001">
    <property type="entry name" value="Catecholate siderophore TonB-dependent receptor"/>
    <property type="match status" value="1"/>
</dbReference>
<evidence type="ECO:0000256" key="11">
    <source>
        <dbReference type="ARBA" id="ARBA00023136"/>
    </source>
</evidence>
<keyword evidence="4 14" id="KW-1134">Transmembrane beta strand</keyword>
<protein>
    <submittedName>
        <fullName evidence="19">TonB-dependent siderophore receptor</fullName>
    </submittedName>
</protein>
<evidence type="ECO:0000256" key="2">
    <source>
        <dbReference type="ARBA" id="ARBA00009810"/>
    </source>
</evidence>
<evidence type="ECO:0000256" key="16">
    <source>
        <dbReference type="SAM" id="MobiDB-lite"/>
    </source>
</evidence>
<dbReference type="OrthoDB" id="9775095at2"/>
<dbReference type="GO" id="GO:0038023">
    <property type="term" value="F:signaling receptor activity"/>
    <property type="evidence" value="ECO:0007669"/>
    <property type="project" value="InterPro"/>
</dbReference>
<evidence type="ECO:0000256" key="13">
    <source>
        <dbReference type="ARBA" id="ARBA00023237"/>
    </source>
</evidence>
<dbReference type="EMBL" id="FP929003">
    <property type="protein sequence ID" value="CBK40430.1"/>
    <property type="molecule type" value="Genomic_DNA"/>
</dbReference>
<dbReference type="SUPFAM" id="SSF56935">
    <property type="entry name" value="Porins"/>
    <property type="match status" value="1"/>
</dbReference>
<sequence>MPAPTGTADGSLPPSSPLPPPTVERSQPTPPDVPVVDVKPVYVMARQESYHASHATTATKTDTPIMETPFSIQVVPQQVLKDQQTTRLDHALNNVSGVFANQSLSLFESFTIRGFETFDYYREGTRFQSALTQTGRREMANLERIEVLKGPASILYGRIQPGGMINLVTKKPLEESYYSIQQQVGSYDFYRTALDATSKLNESGSLLYRFNMSYENKGSFREFIDDKKLFIAPVVQWKLSERTQITFDGEYSKGKVRPDYGTVALGTRPATLPIERNLGESFAKADYTALLGGFNWSHEFNSQWKIQHRAYLQSTKEDDQVVLPLALQADNETLDRFFAGFQGNKHKTYTTSLDLTGHFDTFGLKHRLLVGGDYYQFKNTATMVDNFAFPSINIFNPVHGGNPIHDPADNFAFDLREKWFGLYLQDQVELPFHLHLLAGLRYDSAEITTDNTFGGTRTVSSSRQSAVTPRVGLLWQPIKEFALYGNYVEGFGVPNIGSLGVTGERLKAETSQQWEAGVKTEFMDGRWTATLSYFDLTKQNVATGHPDPVLAALGFSVQTGEARNKGVELDVAGEVLPGLDVIATYTYTNSEITQMNDGTVGNRFPNVPKHAGSLWTTYRFQEPRLAGWKVGAGLVARGEREGNRENDYQMPGYVLVNLMASYTMHVGATRLTAQLNVDNLLGQEYFPSSAGFGRGRIDIGAPRFFLGSLKMEF</sequence>
<dbReference type="AlphaFoldDB" id="D8PB21"/>
<keyword evidence="8" id="KW-0408">Iron</keyword>
<dbReference type="Proteomes" id="UP000001660">
    <property type="component" value="Chromosome"/>
</dbReference>
<evidence type="ECO:0000256" key="6">
    <source>
        <dbReference type="ARBA" id="ARBA00022692"/>
    </source>
</evidence>
<evidence type="ECO:0000256" key="9">
    <source>
        <dbReference type="ARBA" id="ARBA00023065"/>
    </source>
</evidence>
<evidence type="ECO:0000256" key="5">
    <source>
        <dbReference type="ARBA" id="ARBA00022496"/>
    </source>
</evidence>
<comment type="subcellular location">
    <subcellularLocation>
        <location evidence="1 14">Cell outer membrane</location>
        <topology evidence="1 14">Multi-pass membrane protein</topology>
    </subcellularLocation>
</comment>
<proteinExistence type="inferred from homology"/>
<gene>
    <name evidence="19" type="ORF">NIDE0659</name>
</gene>
<dbReference type="FunFam" id="2.40.170.20:FF:000005">
    <property type="entry name" value="TonB-dependent siderophore receptor"/>
    <property type="match status" value="1"/>
</dbReference>
<dbReference type="InterPro" id="IPR012910">
    <property type="entry name" value="Plug_dom"/>
</dbReference>
<keyword evidence="7" id="KW-0732">Signal</keyword>
<dbReference type="HOGENOM" id="CLU_008287_9_4_0"/>
<evidence type="ECO:0000313" key="20">
    <source>
        <dbReference type="Proteomes" id="UP000001660"/>
    </source>
</evidence>
<feature type="region of interest" description="Disordered" evidence="16">
    <location>
        <begin position="1"/>
        <end position="35"/>
    </location>
</feature>
<accession>D8PB21</accession>
<keyword evidence="9" id="KW-0406">Ion transport</keyword>
<keyword evidence="12 19" id="KW-0675">Receptor</keyword>
<keyword evidence="11 14" id="KW-0472">Membrane</keyword>
<dbReference type="NCBIfam" id="TIGR01783">
    <property type="entry name" value="TonB-siderophor"/>
    <property type="match status" value="1"/>
</dbReference>
<dbReference type="Pfam" id="PF00593">
    <property type="entry name" value="TonB_dep_Rec_b-barrel"/>
    <property type="match status" value="1"/>
</dbReference>
<dbReference type="GO" id="GO:0009279">
    <property type="term" value="C:cell outer membrane"/>
    <property type="evidence" value="ECO:0007669"/>
    <property type="project" value="UniProtKB-SubCell"/>
</dbReference>